<evidence type="ECO:0000313" key="2">
    <source>
        <dbReference type="EMBL" id="RAI76186.1"/>
    </source>
</evidence>
<dbReference type="OrthoDB" id="9794403at2"/>
<reference evidence="2 3" key="1">
    <citation type="submission" date="2018-06" db="EMBL/GenBank/DDBJ databases">
        <title>Spirosoma sp. HMF3257 Genome sequencing and assembly.</title>
        <authorList>
            <person name="Kang H."/>
            <person name="Cha I."/>
            <person name="Kim H."/>
            <person name="Kang J."/>
            <person name="Joh K."/>
        </authorList>
    </citation>
    <scope>NUCLEOTIDE SEQUENCE [LARGE SCALE GENOMIC DNA]</scope>
    <source>
        <strain evidence="2 3">HMF3257</strain>
    </source>
</reference>
<dbReference type="RefSeq" id="WP_111345503.1">
    <property type="nucleotide sequence ID" value="NZ_QLII01000001.1"/>
</dbReference>
<dbReference type="PANTHER" id="PTHR36966:SF1">
    <property type="entry name" value="REP-ASSOCIATED TYROSINE TRANSPOSASE"/>
    <property type="match status" value="1"/>
</dbReference>
<protein>
    <recommendedName>
        <fullName evidence="1">Transposase IS200-like domain-containing protein</fullName>
    </recommendedName>
</protein>
<dbReference type="Pfam" id="PF01797">
    <property type="entry name" value="Y1_Tnp"/>
    <property type="match status" value="1"/>
</dbReference>
<evidence type="ECO:0000259" key="1">
    <source>
        <dbReference type="SMART" id="SM01321"/>
    </source>
</evidence>
<gene>
    <name evidence="2" type="ORF">HMF3257_21980</name>
</gene>
<dbReference type="SUPFAM" id="SSF143422">
    <property type="entry name" value="Transposase IS200-like"/>
    <property type="match status" value="1"/>
</dbReference>
<keyword evidence="3" id="KW-1185">Reference proteome</keyword>
<name>A0A327NQ98_9BACT</name>
<dbReference type="InterPro" id="IPR052715">
    <property type="entry name" value="RAYT_transposase"/>
</dbReference>
<dbReference type="GO" id="GO:0043565">
    <property type="term" value="F:sequence-specific DNA binding"/>
    <property type="evidence" value="ECO:0007669"/>
    <property type="project" value="TreeGrafter"/>
</dbReference>
<dbReference type="AlphaFoldDB" id="A0A327NQ98"/>
<dbReference type="InterPro" id="IPR002686">
    <property type="entry name" value="Transposase_17"/>
</dbReference>
<dbReference type="Gene3D" id="3.30.70.1290">
    <property type="entry name" value="Transposase IS200-like"/>
    <property type="match status" value="1"/>
</dbReference>
<comment type="caution">
    <text evidence="2">The sequence shown here is derived from an EMBL/GenBank/DDBJ whole genome shotgun (WGS) entry which is preliminary data.</text>
</comment>
<accession>A0A327NQ98</accession>
<dbReference type="SMART" id="SM01321">
    <property type="entry name" value="Y1_Tnp"/>
    <property type="match status" value="1"/>
</dbReference>
<dbReference type="Proteomes" id="UP000249016">
    <property type="component" value="Unassembled WGS sequence"/>
</dbReference>
<dbReference type="PANTHER" id="PTHR36966">
    <property type="entry name" value="REP-ASSOCIATED TYROSINE TRANSPOSASE"/>
    <property type="match status" value="1"/>
</dbReference>
<dbReference type="GO" id="GO:0004803">
    <property type="term" value="F:transposase activity"/>
    <property type="evidence" value="ECO:0007669"/>
    <property type="project" value="InterPro"/>
</dbReference>
<sequence length="214" mass="25339">MNERDFYRSRLPHIQPLGGTFFITTRLHGSVPQVEKQRLAEDFLLHQRQILARPDHTAEELDRLNKTFFVAYETILDKSDYGPKWLSINALSDIVVNALHYFDTKLYDLIAYCLMSNHIHIAFTLNADKNGQSGSYLQQVMHSLKSYTAIKCNEMLDRSGSFWEHESYDRLVRDRNELHRIVNYILQNPVKAGLCQRWQDWKYTYIKPEYNDFD</sequence>
<feature type="domain" description="Transposase IS200-like" evidence="1">
    <location>
        <begin position="16"/>
        <end position="188"/>
    </location>
</feature>
<dbReference type="InterPro" id="IPR036515">
    <property type="entry name" value="Transposase_17_sf"/>
</dbReference>
<dbReference type="GO" id="GO:0006313">
    <property type="term" value="P:DNA transposition"/>
    <property type="evidence" value="ECO:0007669"/>
    <property type="project" value="InterPro"/>
</dbReference>
<proteinExistence type="predicted"/>
<organism evidence="2 3">
    <name type="scientific">Spirosoma telluris</name>
    <dbReference type="NCBI Taxonomy" id="2183553"/>
    <lineage>
        <taxon>Bacteria</taxon>
        <taxon>Pseudomonadati</taxon>
        <taxon>Bacteroidota</taxon>
        <taxon>Cytophagia</taxon>
        <taxon>Cytophagales</taxon>
        <taxon>Cytophagaceae</taxon>
        <taxon>Spirosoma</taxon>
    </lineage>
</organism>
<dbReference type="EMBL" id="QLII01000001">
    <property type="protein sequence ID" value="RAI76186.1"/>
    <property type="molecule type" value="Genomic_DNA"/>
</dbReference>
<evidence type="ECO:0000313" key="3">
    <source>
        <dbReference type="Proteomes" id="UP000249016"/>
    </source>
</evidence>